<dbReference type="InterPro" id="IPR029069">
    <property type="entry name" value="HotDog_dom_sf"/>
</dbReference>
<dbReference type="EMBL" id="FWFR01000001">
    <property type="protein sequence ID" value="SLN29514.1"/>
    <property type="molecule type" value="Genomic_DNA"/>
</dbReference>
<evidence type="ECO:0000256" key="1">
    <source>
        <dbReference type="ARBA" id="ARBA00008324"/>
    </source>
</evidence>
<comment type="similarity">
    <text evidence="1">Belongs to the thioesterase PaaI family.</text>
</comment>
<evidence type="ECO:0000259" key="3">
    <source>
        <dbReference type="Pfam" id="PF03061"/>
    </source>
</evidence>
<dbReference type="InterPro" id="IPR006683">
    <property type="entry name" value="Thioestr_dom"/>
</dbReference>
<reference evidence="4 5" key="1">
    <citation type="submission" date="2017-03" db="EMBL/GenBank/DDBJ databases">
        <authorList>
            <person name="Afonso C.L."/>
            <person name="Miller P.J."/>
            <person name="Scott M.A."/>
            <person name="Spackman E."/>
            <person name="Goraichik I."/>
            <person name="Dimitrov K.M."/>
            <person name="Suarez D.L."/>
            <person name="Swayne D.E."/>
        </authorList>
    </citation>
    <scope>NUCLEOTIDE SEQUENCE [LARGE SCALE GENOMIC DNA]</scope>
    <source>
        <strain evidence="4 5">CECT 7691</strain>
    </source>
</reference>
<dbReference type="OrthoDB" id="32575at2"/>
<dbReference type="Gene3D" id="3.10.129.10">
    <property type="entry name" value="Hotdog Thioesterase"/>
    <property type="match status" value="1"/>
</dbReference>
<keyword evidence="2" id="KW-0378">Hydrolase</keyword>
<dbReference type="SUPFAM" id="SSF54637">
    <property type="entry name" value="Thioesterase/thiol ester dehydrase-isomerase"/>
    <property type="match status" value="1"/>
</dbReference>
<dbReference type="Pfam" id="PF03061">
    <property type="entry name" value="4HBT"/>
    <property type="match status" value="1"/>
</dbReference>
<keyword evidence="5" id="KW-1185">Reference proteome</keyword>
<dbReference type="Proteomes" id="UP000193200">
    <property type="component" value="Unassembled WGS sequence"/>
</dbReference>
<proteinExistence type="inferred from homology"/>
<dbReference type="RefSeq" id="WP_085882266.1">
    <property type="nucleotide sequence ID" value="NZ_FWFR01000001.1"/>
</dbReference>
<sequence>MSDETPDVPPGYEPLTRVSPFVERIGPLYARRRDTGVVFGFRALAHHANTYGVVHGGMLMSFADEAIGAAVWHAVGKRRCTTVSLSTDFVSSGRVGDWIEADVETTRQGRSMIFMRGRLHCDGRTILSVNGIWKLLEKG</sequence>
<feature type="domain" description="Thioesterase" evidence="3">
    <location>
        <begin position="51"/>
        <end position="125"/>
    </location>
</feature>
<dbReference type="PANTHER" id="PTHR21660:SF1">
    <property type="entry name" value="ACYL-COENZYME A THIOESTERASE 13"/>
    <property type="match status" value="1"/>
</dbReference>
<evidence type="ECO:0000313" key="4">
    <source>
        <dbReference type="EMBL" id="SLN29514.1"/>
    </source>
</evidence>
<dbReference type="InterPro" id="IPR039298">
    <property type="entry name" value="ACOT13"/>
</dbReference>
<evidence type="ECO:0000313" key="5">
    <source>
        <dbReference type="Proteomes" id="UP000193200"/>
    </source>
</evidence>
<accession>A0A1Y5S1I9</accession>
<dbReference type="InParanoid" id="A0A1Y5S1I9"/>
<protein>
    <submittedName>
        <fullName evidence="4">Thioesterase superfamily protein</fullName>
    </submittedName>
</protein>
<dbReference type="AlphaFoldDB" id="A0A1Y5S1I9"/>
<gene>
    <name evidence="4" type="ORF">OCH7691_00996</name>
</gene>
<evidence type="ECO:0000256" key="2">
    <source>
        <dbReference type="ARBA" id="ARBA00022801"/>
    </source>
</evidence>
<name>A0A1Y5S1I9_9PROT</name>
<dbReference type="GO" id="GO:0047617">
    <property type="term" value="F:fatty acyl-CoA hydrolase activity"/>
    <property type="evidence" value="ECO:0007669"/>
    <property type="project" value="InterPro"/>
</dbReference>
<dbReference type="CDD" id="cd03443">
    <property type="entry name" value="PaaI_thioesterase"/>
    <property type="match status" value="1"/>
</dbReference>
<dbReference type="PANTHER" id="PTHR21660">
    <property type="entry name" value="THIOESTERASE SUPERFAMILY MEMBER-RELATED"/>
    <property type="match status" value="1"/>
</dbReference>
<organism evidence="4 5">
    <name type="scientific">Oceanibacterium hippocampi</name>
    <dbReference type="NCBI Taxonomy" id="745714"/>
    <lineage>
        <taxon>Bacteria</taxon>
        <taxon>Pseudomonadati</taxon>
        <taxon>Pseudomonadota</taxon>
        <taxon>Alphaproteobacteria</taxon>
        <taxon>Sneathiellales</taxon>
        <taxon>Sneathiellaceae</taxon>
        <taxon>Oceanibacterium</taxon>
    </lineage>
</organism>